<evidence type="ECO:0008006" key="11">
    <source>
        <dbReference type="Google" id="ProtNLM"/>
    </source>
</evidence>
<feature type="domain" description="RRM" evidence="8">
    <location>
        <begin position="250"/>
        <end position="329"/>
    </location>
</feature>
<evidence type="ECO:0000256" key="6">
    <source>
        <dbReference type="PROSITE-ProRule" id="PRU00176"/>
    </source>
</evidence>
<dbReference type="InterPro" id="IPR045305">
    <property type="entry name" value="RRM2_I_PABPs"/>
</dbReference>
<dbReference type="GO" id="GO:1990904">
    <property type="term" value="C:ribonucleoprotein complex"/>
    <property type="evidence" value="ECO:0007669"/>
    <property type="project" value="InterPro"/>
</dbReference>
<evidence type="ECO:0000256" key="5">
    <source>
        <dbReference type="ARBA" id="ARBA00022884"/>
    </source>
</evidence>
<dbReference type="InterPro" id="IPR003954">
    <property type="entry name" value="RRM_euk-type"/>
</dbReference>
<dbReference type="InterPro" id="IPR035979">
    <property type="entry name" value="RBD_domain_sf"/>
</dbReference>
<evidence type="ECO:0000256" key="2">
    <source>
        <dbReference type="ARBA" id="ARBA00008557"/>
    </source>
</evidence>
<dbReference type="GO" id="GO:0005737">
    <property type="term" value="C:cytoplasm"/>
    <property type="evidence" value="ECO:0007669"/>
    <property type="project" value="UniProtKB-SubCell"/>
</dbReference>
<comment type="similarity">
    <text evidence="2">Belongs to the polyadenylate-binding protein type-1 family.</text>
</comment>
<evidence type="ECO:0000259" key="8">
    <source>
        <dbReference type="PROSITE" id="PS50102"/>
    </source>
</evidence>
<evidence type="ECO:0000256" key="1">
    <source>
        <dbReference type="ARBA" id="ARBA00004496"/>
    </source>
</evidence>
<dbReference type="PROSITE" id="PS50102">
    <property type="entry name" value="RRM"/>
    <property type="match status" value="4"/>
</dbReference>
<dbReference type="InterPro" id="IPR002343">
    <property type="entry name" value="Hud_Sxl_RNA"/>
</dbReference>
<dbReference type="Pfam" id="PF00076">
    <property type="entry name" value="RRM_1"/>
    <property type="match status" value="4"/>
</dbReference>
<dbReference type="CDD" id="cd12379">
    <property type="entry name" value="RRM2_I_PABPs"/>
    <property type="match status" value="1"/>
</dbReference>
<name>A0A6B2L1X6_9EUKA</name>
<feature type="domain" description="RRM" evidence="8">
    <location>
        <begin position="74"/>
        <end position="151"/>
    </location>
</feature>
<dbReference type="SUPFAM" id="SSF54928">
    <property type="entry name" value="RNA-binding domain, RBD"/>
    <property type="match status" value="2"/>
</dbReference>
<dbReference type="GO" id="GO:0003723">
    <property type="term" value="F:RNA binding"/>
    <property type="evidence" value="ECO:0007669"/>
    <property type="project" value="UniProtKB-UniRule"/>
</dbReference>
<evidence type="ECO:0000313" key="10">
    <source>
        <dbReference type="EMBL" id="NDV30992.1"/>
    </source>
</evidence>
<reference evidence="10" key="1">
    <citation type="journal article" date="2020" name="J. Eukaryot. Microbiol.">
        <title>De novo Sequencing, Assembly and Annotation of the Transcriptome for the Free-Living Testate Amoeba Arcella intermedia.</title>
        <authorList>
            <person name="Ribeiro G.M."/>
            <person name="Porfirio-Sousa A.L."/>
            <person name="Maurer-Alcala X.X."/>
            <person name="Katz L.A."/>
            <person name="Lahr D.J.G."/>
        </authorList>
    </citation>
    <scope>NUCLEOTIDE SEQUENCE</scope>
</reference>
<dbReference type="Gene3D" id="3.30.70.330">
    <property type="match status" value="4"/>
</dbReference>
<dbReference type="SUPFAM" id="SSF63570">
    <property type="entry name" value="PABC (PABP) domain"/>
    <property type="match status" value="1"/>
</dbReference>
<proteinExistence type="inferred from homology"/>
<dbReference type="InterPro" id="IPR002004">
    <property type="entry name" value="PABP_HYD_C"/>
</dbReference>
<evidence type="ECO:0000256" key="3">
    <source>
        <dbReference type="ARBA" id="ARBA00022490"/>
    </source>
</evidence>
<feature type="domain" description="PABC" evidence="9">
    <location>
        <begin position="409"/>
        <end position="488"/>
    </location>
</feature>
<dbReference type="PRINTS" id="PR00961">
    <property type="entry name" value="HUDSXLRNA"/>
</dbReference>
<dbReference type="SMART" id="SM00517">
    <property type="entry name" value="PolyA"/>
    <property type="match status" value="1"/>
</dbReference>
<dbReference type="InterPro" id="IPR036053">
    <property type="entry name" value="PABP-dom"/>
</dbReference>
<dbReference type="PANTHER" id="PTHR24012">
    <property type="entry name" value="RNA BINDING PROTEIN"/>
    <property type="match status" value="1"/>
</dbReference>
<dbReference type="PROSITE" id="PS51309">
    <property type="entry name" value="PABC"/>
    <property type="match status" value="1"/>
</dbReference>
<dbReference type="Pfam" id="PF00658">
    <property type="entry name" value="MLLE"/>
    <property type="match status" value="1"/>
</dbReference>
<feature type="domain" description="RRM" evidence="8">
    <location>
        <begin position="160"/>
        <end position="237"/>
    </location>
</feature>
<evidence type="ECO:0000256" key="4">
    <source>
        <dbReference type="ARBA" id="ARBA00022737"/>
    </source>
</evidence>
<comment type="subcellular location">
    <subcellularLocation>
        <location evidence="1">Cytoplasm</location>
    </subcellularLocation>
</comment>
<dbReference type="Gene3D" id="1.10.1900.10">
    <property type="entry name" value="c-terminal domain of poly(a) binding protein"/>
    <property type="match status" value="1"/>
</dbReference>
<sequence>MFETFNTVGPVASIRVCRDSYKPFQSLGYAYVNFHNPTHAERALELLNNKPILGKPCRIMWSQRDPSLRKSGLGNIFIKNLDATIGIKELHDTFTEFGEILSCKVAVDDNGKSKGFGFVHFKNNEDAQKAIERVNGLTLKGKKVYVGLFLPERERLKNWTNIYVKNLDPSTTEEDLENKFSEFGKVINVAIRRDENNVSKGFGFVNFERHEDAERAVRELDSTDLGTSKIYCNRHHKKNQMRSHERLPTANLFIKNLEDDVDDDVLRLYFQPYGHIISAKVMVDERNNSRGFGFVCYSNYMEAQRAIEAMHANVLPGCSKALYVAPHEPKDVRRMKLVQQFSIRKLNPSAIPPYPYYVPPFYASPPPAYPVPRASNWHHGPSQQSSRPPRAYQGGRGGRSGPPPQHQRRAYEDQANFSAIPEEQRRLYLGEKLFPLISAIEPALAGKITGMLLDSGWTLEALTGLVSDPASLAGKVKEAKEVLEKAQKDNRT</sequence>
<keyword evidence="4" id="KW-0677">Repeat</keyword>
<accession>A0A6B2L1X6</accession>
<dbReference type="InterPro" id="IPR012677">
    <property type="entry name" value="Nucleotide-bd_a/b_plait_sf"/>
</dbReference>
<organism evidence="10">
    <name type="scientific">Arcella intermedia</name>
    <dbReference type="NCBI Taxonomy" id="1963864"/>
    <lineage>
        <taxon>Eukaryota</taxon>
        <taxon>Amoebozoa</taxon>
        <taxon>Tubulinea</taxon>
        <taxon>Elardia</taxon>
        <taxon>Arcellinida</taxon>
        <taxon>Sphaerothecina</taxon>
        <taxon>Arcellidae</taxon>
        <taxon>Arcella</taxon>
    </lineage>
</organism>
<keyword evidence="5 6" id="KW-0694">RNA-binding</keyword>
<dbReference type="FunFam" id="3.30.70.330:FF:000003">
    <property type="entry name" value="Polyadenylate-binding protein"/>
    <property type="match status" value="1"/>
</dbReference>
<dbReference type="InterPro" id="IPR000504">
    <property type="entry name" value="RRM_dom"/>
</dbReference>
<dbReference type="AlphaFoldDB" id="A0A6B2L1X6"/>
<dbReference type="SMART" id="SM00361">
    <property type="entry name" value="RRM_1"/>
    <property type="match status" value="2"/>
</dbReference>
<evidence type="ECO:0000256" key="7">
    <source>
        <dbReference type="SAM" id="MobiDB-lite"/>
    </source>
</evidence>
<protein>
    <recommendedName>
        <fullName evidence="11">Polyadenylate-binding protein</fullName>
    </recommendedName>
</protein>
<feature type="domain" description="RRM" evidence="8">
    <location>
        <begin position="1"/>
        <end position="64"/>
    </location>
</feature>
<dbReference type="SMART" id="SM00360">
    <property type="entry name" value="RRM"/>
    <property type="match status" value="4"/>
</dbReference>
<keyword evidence="3" id="KW-0963">Cytoplasm</keyword>
<dbReference type="EMBL" id="GIBP01002023">
    <property type="protein sequence ID" value="NDV30992.1"/>
    <property type="molecule type" value="Transcribed_RNA"/>
</dbReference>
<feature type="region of interest" description="Disordered" evidence="7">
    <location>
        <begin position="373"/>
        <end position="409"/>
    </location>
</feature>
<evidence type="ECO:0000259" key="9">
    <source>
        <dbReference type="PROSITE" id="PS51309"/>
    </source>
</evidence>